<reference evidence="3 4" key="1">
    <citation type="submission" date="2024-02" db="EMBL/GenBank/DDBJ databases">
        <title>Whole genome sequencing and characterization of Corynebacterium isolated from the ocular surface of dry eye disease sufferers.</title>
        <authorList>
            <person name="Naqvi M."/>
        </authorList>
    </citation>
    <scope>NUCLEOTIDE SEQUENCE [LARGE SCALE GENOMIC DNA]</scope>
    <source>
        <strain evidence="3 4">PCRF</strain>
    </source>
</reference>
<feature type="transmembrane region" description="Helical" evidence="1">
    <location>
        <begin position="97"/>
        <end position="120"/>
    </location>
</feature>
<evidence type="ECO:0000259" key="2">
    <source>
        <dbReference type="Pfam" id="PF11181"/>
    </source>
</evidence>
<organism evidence="3 4">
    <name type="scientific">Corynebacterium mastitidis</name>
    <dbReference type="NCBI Taxonomy" id="161890"/>
    <lineage>
        <taxon>Bacteria</taxon>
        <taxon>Bacillati</taxon>
        <taxon>Actinomycetota</taxon>
        <taxon>Actinomycetes</taxon>
        <taxon>Mycobacteriales</taxon>
        <taxon>Corynebacteriaceae</taxon>
        <taxon>Corynebacterium</taxon>
    </lineage>
</organism>
<evidence type="ECO:0000313" key="4">
    <source>
        <dbReference type="Proteomes" id="UP001359781"/>
    </source>
</evidence>
<keyword evidence="1" id="KW-0812">Transmembrane</keyword>
<evidence type="ECO:0000313" key="3">
    <source>
        <dbReference type="EMBL" id="MEJ4099798.1"/>
    </source>
</evidence>
<accession>A0ABU8NXS2</accession>
<comment type="caution">
    <text evidence="3">The sequence shown here is derived from an EMBL/GenBank/DDBJ whole genome shotgun (WGS) entry which is preliminary data.</text>
</comment>
<feature type="transmembrane region" description="Helical" evidence="1">
    <location>
        <begin position="69"/>
        <end position="91"/>
    </location>
</feature>
<dbReference type="EMBL" id="JBAHVJ010000005">
    <property type="protein sequence ID" value="MEJ4099798.1"/>
    <property type="molecule type" value="Genomic_DNA"/>
</dbReference>
<keyword evidence="1" id="KW-1133">Transmembrane helix</keyword>
<dbReference type="InterPro" id="IPR025889">
    <property type="entry name" value="GSP17M-like_dom"/>
</dbReference>
<feature type="domain" description="General stress protein 17M-like" evidence="2">
    <location>
        <begin position="21"/>
        <end position="93"/>
    </location>
</feature>
<dbReference type="Pfam" id="PF11181">
    <property type="entry name" value="YflT"/>
    <property type="match status" value="1"/>
</dbReference>
<keyword evidence="1" id="KW-0472">Membrane</keyword>
<proteinExistence type="predicted"/>
<dbReference type="RefSeq" id="WP_337890090.1">
    <property type="nucleotide sequence ID" value="NZ_JBAHVI010000005.1"/>
</dbReference>
<gene>
    <name evidence="3" type="ORF">V5S96_05410</name>
</gene>
<protein>
    <submittedName>
        <fullName evidence="3">General stress protein</fullName>
    </submittedName>
</protein>
<keyword evidence="4" id="KW-1185">Reference proteome</keyword>
<sequence length="166" mass="17588">MTTPPHGRNPLLRERPSGWPVGSFESYTRAQRAVDTLSDENFPVDKLTIVGVDLMEVESVTGRLTWGRVLGGGAMSGAWMGVFIGLLLGIFNSNYTAPILTGIVMGAVFGVVMAAVPYALSRGQRDFTSATTIVAGRYDVLCEPDLAPQARDAIARMNLGGVGAGE</sequence>
<name>A0ABU8NXS2_9CORY</name>
<evidence type="ECO:0000256" key="1">
    <source>
        <dbReference type="SAM" id="Phobius"/>
    </source>
</evidence>
<dbReference type="Proteomes" id="UP001359781">
    <property type="component" value="Unassembled WGS sequence"/>
</dbReference>